<keyword evidence="2" id="KW-1185">Reference proteome</keyword>
<organism evidence="1 2">
    <name type="scientific">Pleurodeles waltl</name>
    <name type="common">Iberian ribbed newt</name>
    <dbReference type="NCBI Taxonomy" id="8319"/>
    <lineage>
        <taxon>Eukaryota</taxon>
        <taxon>Metazoa</taxon>
        <taxon>Chordata</taxon>
        <taxon>Craniata</taxon>
        <taxon>Vertebrata</taxon>
        <taxon>Euteleostomi</taxon>
        <taxon>Amphibia</taxon>
        <taxon>Batrachia</taxon>
        <taxon>Caudata</taxon>
        <taxon>Salamandroidea</taxon>
        <taxon>Salamandridae</taxon>
        <taxon>Pleurodelinae</taxon>
        <taxon>Pleurodeles</taxon>
    </lineage>
</organism>
<accession>A0AAV7M1T8</accession>
<dbReference type="EMBL" id="JANPWB010000014">
    <property type="protein sequence ID" value="KAJ1097725.1"/>
    <property type="molecule type" value="Genomic_DNA"/>
</dbReference>
<dbReference type="AlphaFoldDB" id="A0AAV7M1T8"/>
<evidence type="ECO:0000313" key="1">
    <source>
        <dbReference type="EMBL" id="KAJ1097725.1"/>
    </source>
</evidence>
<proteinExistence type="predicted"/>
<sequence length="95" mass="10749">MIGVSDLGNDDEGECMELDYDKEENELEQGEIPSGVKCGLQWLQERKQWYRARYRGGSKVAPIENSRQVDFAGMQLFRIGAAAKVERLSFSKADC</sequence>
<comment type="caution">
    <text evidence="1">The sequence shown here is derived from an EMBL/GenBank/DDBJ whole genome shotgun (WGS) entry which is preliminary data.</text>
</comment>
<protein>
    <submittedName>
        <fullName evidence="1">Uncharacterized protein</fullName>
    </submittedName>
</protein>
<reference evidence="1" key="1">
    <citation type="journal article" date="2022" name="bioRxiv">
        <title>Sequencing and chromosome-scale assembly of the giantPleurodeles waltlgenome.</title>
        <authorList>
            <person name="Brown T."/>
            <person name="Elewa A."/>
            <person name="Iarovenko S."/>
            <person name="Subramanian E."/>
            <person name="Araus A.J."/>
            <person name="Petzold A."/>
            <person name="Susuki M."/>
            <person name="Suzuki K.-i.T."/>
            <person name="Hayashi T."/>
            <person name="Toyoda A."/>
            <person name="Oliveira C."/>
            <person name="Osipova E."/>
            <person name="Leigh N.D."/>
            <person name="Simon A."/>
            <person name="Yun M.H."/>
        </authorList>
    </citation>
    <scope>NUCLEOTIDE SEQUENCE</scope>
    <source>
        <strain evidence="1">20211129_DDA</strain>
        <tissue evidence="1">Liver</tissue>
    </source>
</reference>
<name>A0AAV7M1T8_PLEWA</name>
<dbReference type="Proteomes" id="UP001066276">
    <property type="component" value="Chromosome 10"/>
</dbReference>
<evidence type="ECO:0000313" key="2">
    <source>
        <dbReference type="Proteomes" id="UP001066276"/>
    </source>
</evidence>
<gene>
    <name evidence="1" type="ORF">NDU88_002842</name>
</gene>